<dbReference type="RefSeq" id="WP_094473701.1">
    <property type="nucleotide sequence ID" value="NZ_NOXT01000108.1"/>
</dbReference>
<organism evidence="5 6">
    <name type="scientific">Sandarakinorhabdus cyanobacteriorum</name>
    <dbReference type="NCBI Taxonomy" id="1981098"/>
    <lineage>
        <taxon>Bacteria</taxon>
        <taxon>Pseudomonadati</taxon>
        <taxon>Pseudomonadota</taxon>
        <taxon>Alphaproteobacteria</taxon>
        <taxon>Sphingomonadales</taxon>
        <taxon>Sphingosinicellaceae</taxon>
        <taxon>Sandarakinorhabdus</taxon>
    </lineage>
</organism>
<reference evidence="5 6" key="1">
    <citation type="submission" date="2017-07" db="EMBL/GenBank/DDBJ databases">
        <title>Sandarakinorhabdus cyanobacteriorum sp. nov., a novel bacterium isolated from cyanobacterial aggregates in a eutrophic lake.</title>
        <authorList>
            <person name="Cai H."/>
        </authorList>
    </citation>
    <scope>NUCLEOTIDE SEQUENCE [LARGE SCALE GENOMIC DNA]</scope>
    <source>
        <strain evidence="5 6">TH057</strain>
    </source>
</reference>
<dbReference type="PANTHER" id="PTHR43179:SF12">
    <property type="entry name" value="GALACTOFURANOSYLTRANSFERASE GLFT2"/>
    <property type="match status" value="1"/>
</dbReference>
<feature type="compositionally biased region" description="Basic and acidic residues" evidence="4">
    <location>
        <begin position="12"/>
        <end position="21"/>
    </location>
</feature>
<dbReference type="SUPFAM" id="SSF53448">
    <property type="entry name" value="Nucleotide-diphospho-sugar transferases"/>
    <property type="match status" value="1"/>
</dbReference>
<evidence type="ECO:0000256" key="2">
    <source>
        <dbReference type="ARBA" id="ARBA00022676"/>
    </source>
</evidence>
<keyword evidence="2" id="KW-0328">Glycosyltransferase</keyword>
<evidence type="ECO:0000313" key="5">
    <source>
        <dbReference type="EMBL" id="OYQ28764.1"/>
    </source>
</evidence>
<accession>A0A255YJB5</accession>
<dbReference type="PANTHER" id="PTHR43179">
    <property type="entry name" value="RHAMNOSYLTRANSFERASE WBBL"/>
    <property type="match status" value="1"/>
</dbReference>
<keyword evidence="6" id="KW-1185">Reference proteome</keyword>
<evidence type="ECO:0000256" key="4">
    <source>
        <dbReference type="SAM" id="MobiDB-lite"/>
    </source>
</evidence>
<sequence length="366" mass="40046">MITPRPAAGPSRPDRRTDRRTVAGPDAALGVVIVNFRGADDTIECLESLMRSTVALRIVVVENGSGDDSAQKLRDWAAGRYRPAPASDTMAVFTVPPLPKPVTMVEMPASAVSDAPGAVAPLTLILSDDNLGFAGGNNLGLRLLASDRRLRHFWLLNNDTVVAPDAPAALLRRMDATPDIGMCGTVVCHYWQPDRLQALNGYVFNKYTGAGRAIGGEELAAIAYSPQDVADATDFVLGASLAVSRPFLSEVGPMAEDYFLYFEEIDWAVRNRRRGTNAFVTGFAHGANVYHKAGRAIGSRSLTAARSAFSEYWLARSRLRFTARFFPWLWPLHWLLCWAMLGRRLIRRQFANAGALARAALGRPFR</sequence>
<comment type="caution">
    <text evidence="5">The sequence shown here is derived from an EMBL/GenBank/DDBJ whole genome shotgun (WGS) entry which is preliminary data.</text>
</comment>
<protein>
    <submittedName>
        <fullName evidence="5">Uncharacterized protein</fullName>
    </submittedName>
</protein>
<comment type="similarity">
    <text evidence="1">Belongs to the glycosyltransferase 2 family.</text>
</comment>
<feature type="region of interest" description="Disordered" evidence="4">
    <location>
        <begin position="1"/>
        <end position="22"/>
    </location>
</feature>
<dbReference type="AlphaFoldDB" id="A0A255YJB5"/>
<dbReference type="Proteomes" id="UP000216991">
    <property type="component" value="Unassembled WGS sequence"/>
</dbReference>
<evidence type="ECO:0000256" key="1">
    <source>
        <dbReference type="ARBA" id="ARBA00006739"/>
    </source>
</evidence>
<evidence type="ECO:0000256" key="3">
    <source>
        <dbReference type="ARBA" id="ARBA00022679"/>
    </source>
</evidence>
<dbReference type="EMBL" id="NOXT01000108">
    <property type="protein sequence ID" value="OYQ28764.1"/>
    <property type="molecule type" value="Genomic_DNA"/>
</dbReference>
<name>A0A255YJB5_9SPHN</name>
<dbReference type="CDD" id="cd04186">
    <property type="entry name" value="GT_2_like_c"/>
    <property type="match status" value="1"/>
</dbReference>
<dbReference type="GO" id="GO:0016757">
    <property type="term" value="F:glycosyltransferase activity"/>
    <property type="evidence" value="ECO:0007669"/>
    <property type="project" value="UniProtKB-KW"/>
</dbReference>
<gene>
    <name evidence="5" type="ORF">CHU93_08705</name>
</gene>
<dbReference type="InterPro" id="IPR029044">
    <property type="entry name" value="Nucleotide-diphossugar_trans"/>
</dbReference>
<keyword evidence="3" id="KW-0808">Transferase</keyword>
<evidence type="ECO:0000313" key="6">
    <source>
        <dbReference type="Proteomes" id="UP000216991"/>
    </source>
</evidence>
<dbReference type="Gene3D" id="3.90.550.10">
    <property type="entry name" value="Spore Coat Polysaccharide Biosynthesis Protein SpsA, Chain A"/>
    <property type="match status" value="1"/>
</dbReference>
<proteinExistence type="inferred from homology"/>